<dbReference type="Proteomes" id="UP000597444">
    <property type="component" value="Unassembled WGS sequence"/>
</dbReference>
<accession>A0A8J3N7P4</accession>
<gene>
    <name evidence="1" type="ORF">KSF_087430</name>
</gene>
<dbReference type="EMBL" id="BNJK01000002">
    <property type="protein sequence ID" value="GHO98695.1"/>
    <property type="molecule type" value="Genomic_DNA"/>
</dbReference>
<evidence type="ECO:0000313" key="1">
    <source>
        <dbReference type="EMBL" id="GHO98695.1"/>
    </source>
</evidence>
<proteinExistence type="predicted"/>
<sequence length="298" mass="33440">MMMERNGVKQPQQEETWSEALVRLLKSTKEKERVAQALGCSVRTLNRLIKGDVGHVRGGMDKLRELTKLLPQEHQTPMKDLLSQAFPSLFEVEEVVMEIPNALYDLTLRGMALTPAAIRQDSLYSFLAQNMLKQLDQDRVGVAVQVFLCQPGEDGFVRGLLLASSYGTGIWRLLQYQPRAFVGEGTLPARVVLSRQAELATSAEDALLDQATCIIAYPLLRGEMVAGAMVVSSREVDHFTNTHRLTVVEKYSYLFAMVTDIYYPPTTIAFCPLPSPSVQLELLRRWGKQANDHDTEHC</sequence>
<evidence type="ECO:0008006" key="3">
    <source>
        <dbReference type="Google" id="ProtNLM"/>
    </source>
</evidence>
<name>A0A8J3N7P4_9CHLR</name>
<dbReference type="AlphaFoldDB" id="A0A8J3N7P4"/>
<evidence type="ECO:0000313" key="2">
    <source>
        <dbReference type="Proteomes" id="UP000597444"/>
    </source>
</evidence>
<comment type="caution">
    <text evidence="1">The sequence shown here is derived from an EMBL/GenBank/DDBJ whole genome shotgun (WGS) entry which is preliminary data.</text>
</comment>
<keyword evidence="2" id="KW-1185">Reference proteome</keyword>
<reference evidence="1" key="1">
    <citation type="submission" date="2020-10" db="EMBL/GenBank/DDBJ databases">
        <title>Taxonomic study of unclassified bacteria belonging to the class Ktedonobacteria.</title>
        <authorList>
            <person name="Yabe S."/>
            <person name="Wang C.M."/>
            <person name="Zheng Y."/>
            <person name="Sakai Y."/>
            <person name="Cavaletti L."/>
            <person name="Monciardini P."/>
            <person name="Donadio S."/>
        </authorList>
    </citation>
    <scope>NUCLEOTIDE SEQUENCE</scope>
    <source>
        <strain evidence="1">ID150040</strain>
    </source>
</reference>
<protein>
    <recommendedName>
        <fullName evidence="3">GAF domain-containing protein</fullName>
    </recommendedName>
</protein>
<organism evidence="1 2">
    <name type="scientific">Reticulibacter mediterranei</name>
    <dbReference type="NCBI Taxonomy" id="2778369"/>
    <lineage>
        <taxon>Bacteria</taxon>
        <taxon>Bacillati</taxon>
        <taxon>Chloroflexota</taxon>
        <taxon>Ktedonobacteria</taxon>
        <taxon>Ktedonobacterales</taxon>
        <taxon>Reticulibacteraceae</taxon>
        <taxon>Reticulibacter</taxon>
    </lineage>
</organism>